<dbReference type="OrthoDB" id="541713at2759"/>
<evidence type="ECO:0000313" key="2">
    <source>
        <dbReference type="Proteomes" id="UP000664859"/>
    </source>
</evidence>
<name>A0A835YVD2_9STRA</name>
<keyword evidence="2" id="KW-1185">Reference proteome</keyword>
<reference evidence="1" key="1">
    <citation type="submission" date="2021-02" db="EMBL/GenBank/DDBJ databases">
        <title>First Annotated Genome of the Yellow-green Alga Tribonema minus.</title>
        <authorList>
            <person name="Mahan K.M."/>
        </authorList>
    </citation>
    <scope>NUCLEOTIDE SEQUENCE</scope>
    <source>
        <strain evidence="1">UTEX B ZZ1240</strain>
    </source>
</reference>
<evidence type="ECO:0000313" key="1">
    <source>
        <dbReference type="EMBL" id="KAG5182221.1"/>
    </source>
</evidence>
<proteinExistence type="predicted"/>
<sequence>MTVEGDASTSCIKQPSKLFSAAAPSIHTALPLKTDYVERQRIKQTFSPTAFSTLASLPNRLVASNVLEAADTIALQKLTSDVPAGAPTMPTVKPANLFLEYDHMPSSYTLQDDLAREEMWDKQAKAIGGPFVPAGSTYKCKHENMLAWQAGGFTYPTLAVGDPFDPPPQECRRRRERAAEKVLYGDFKPAGRRKGYAGPTRRLLPDIVRTLHRRLLRDWRDVTFGVLATEDDMIVARFAASDVRSAPALRSYMNSLARAPGELGQDFGLHVMLDDWNRRPGDGFIYFMLRPPWVPLQRRGGGGGGGGGGSADDDATLRASSTFSIISGTSQRSVT</sequence>
<protein>
    <submittedName>
        <fullName evidence="1">Uncharacterized protein</fullName>
    </submittedName>
</protein>
<dbReference type="PANTHER" id="PTHR40430:SF1">
    <property type="entry name" value="T. BRUCEI SPP.-SPECIFIC PROTEIN"/>
    <property type="match status" value="1"/>
</dbReference>
<gene>
    <name evidence="1" type="ORF">JKP88DRAFT_164785</name>
</gene>
<dbReference type="Proteomes" id="UP000664859">
    <property type="component" value="Unassembled WGS sequence"/>
</dbReference>
<accession>A0A835YVD2</accession>
<dbReference type="PANTHER" id="PTHR40430">
    <property type="entry name" value="T. BRUCEI SPP.-SPECIFIC PROTEIN"/>
    <property type="match status" value="1"/>
</dbReference>
<dbReference type="AlphaFoldDB" id="A0A835YVD2"/>
<organism evidence="1 2">
    <name type="scientific">Tribonema minus</name>
    <dbReference type="NCBI Taxonomy" id="303371"/>
    <lineage>
        <taxon>Eukaryota</taxon>
        <taxon>Sar</taxon>
        <taxon>Stramenopiles</taxon>
        <taxon>Ochrophyta</taxon>
        <taxon>PX clade</taxon>
        <taxon>Xanthophyceae</taxon>
        <taxon>Tribonematales</taxon>
        <taxon>Tribonemataceae</taxon>
        <taxon>Tribonema</taxon>
    </lineage>
</organism>
<comment type="caution">
    <text evidence="1">The sequence shown here is derived from an EMBL/GenBank/DDBJ whole genome shotgun (WGS) entry which is preliminary data.</text>
</comment>
<dbReference type="EMBL" id="JAFCMP010000257">
    <property type="protein sequence ID" value="KAG5182221.1"/>
    <property type="molecule type" value="Genomic_DNA"/>
</dbReference>